<feature type="compositionally biased region" description="Low complexity" evidence="1">
    <location>
        <begin position="188"/>
        <end position="202"/>
    </location>
</feature>
<dbReference type="EMBL" id="FJUX01000209">
    <property type="protein sequence ID" value="CZT13732.1"/>
    <property type="molecule type" value="Genomic_DNA"/>
</dbReference>
<protein>
    <submittedName>
        <fullName evidence="2">Uncharacterized protein</fullName>
    </submittedName>
</protein>
<dbReference type="OrthoDB" id="3535493at2759"/>
<sequence length="343" mass="36882">MHNVQRTIQDDAAADAARPALQLPGVGSADEPGFNYLPHIRASDLVMIGRPSMVISARTACTGEATPLAMRLQLEGLSQDDQSNPRSKRKRFSCCPGSLGRPLMKTVGLHWQMCDSEPTLDPRSLLHSSSNVLGTPSLNDVSKCKGTWGEAAVNPHDASPNLVHDRTELIFESHSITSGGVVRNDFLSDSSTNSRSASRISSPVLDEGIAYPTPTTPQLPGPSDLDQDQSSTARLSTLVPVRGSIAAPSMQGSGPFSMPNPDFMCPKCPRTFDGFIEASKHLQNINTIMHVKWPVADGVSIFPKICAVTTFSTLVDHDGFLVQWLDALTDVPAPTTHSVGRIY</sequence>
<evidence type="ECO:0000256" key="1">
    <source>
        <dbReference type="SAM" id="MobiDB-lite"/>
    </source>
</evidence>
<evidence type="ECO:0000313" key="2">
    <source>
        <dbReference type="EMBL" id="CZT13732.1"/>
    </source>
</evidence>
<feature type="region of interest" description="Disordered" evidence="1">
    <location>
        <begin position="187"/>
        <end position="230"/>
    </location>
</feature>
<gene>
    <name evidence="2" type="ORF">RAG0_17231</name>
</gene>
<organism evidence="2 3">
    <name type="scientific">Rhynchosporium agropyri</name>
    <dbReference type="NCBI Taxonomy" id="914238"/>
    <lineage>
        <taxon>Eukaryota</taxon>
        <taxon>Fungi</taxon>
        <taxon>Dikarya</taxon>
        <taxon>Ascomycota</taxon>
        <taxon>Pezizomycotina</taxon>
        <taxon>Leotiomycetes</taxon>
        <taxon>Helotiales</taxon>
        <taxon>Ploettnerulaceae</taxon>
        <taxon>Rhynchosporium</taxon>
    </lineage>
</organism>
<proteinExistence type="predicted"/>
<accession>A0A1E1LT97</accession>
<name>A0A1E1LT97_9HELO</name>
<evidence type="ECO:0000313" key="3">
    <source>
        <dbReference type="Proteomes" id="UP000178912"/>
    </source>
</evidence>
<dbReference type="Proteomes" id="UP000178912">
    <property type="component" value="Unassembled WGS sequence"/>
</dbReference>
<reference evidence="3" key="1">
    <citation type="submission" date="2016-03" db="EMBL/GenBank/DDBJ databases">
        <authorList>
            <person name="Guldener U."/>
        </authorList>
    </citation>
    <scope>NUCLEOTIDE SEQUENCE [LARGE SCALE GENOMIC DNA]</scope>
    <source>
        <strain evidence="3">04CH-RAC-A.6.1</strain>
    </source>
</reference>
<dbReference type="AlphaFoldDB" id="A0A1E1LT97"/>
<keyword evidence="3" id="KW-1185">Reference proteome</keyword>